<reference evidence="1 2" key="1">
    <citation type="submission" date="2023-01" db="EMBL/GenBank/DDBJ databases">
        <title>Genome-based reclassification of Anoxybacillus geothermalis as a later heterotypic synonym of Anoxybacillus rupiensis.</title>
        <authorList>
            <person name="Inan Bektas K."/>
            <person name="Canakci S."/>
            <person name="Belduz A.A."/>
            <person name="Guler H.H."/>
        </authorList>
    </citation>
    <scope>NUCLEOTIDE SEQUENCE [LARGE SCALE GENOMIC DNA]</scope>
    <source>
        <strain evidence="1 2">DSM 17127</strain>
    </source>
</reference>
<evidence type="ECO:0008006" key="3">
    <source>
        <dbReference type="Google" id="ProtNLM"/>
    </source>
</evidence>
<name>A0ABT5W2H9_9BACL</name>
<dbReference type="EMBL" id="JAQOTG010000004">
    <property type="protein sequence ID" value="MDE8563526.1"/>
    <property type="molecule type" value="Genomic_DNA"/>
</dbReference>
<proteinExistence type="predicted"/>
<evidence type="ECO:0000313" key="2">
    <source>
        <dbReference type="Proteomes" id="UP001213979"/>
    </source>
</evidence>
<accession>A0ABT5W2H9</accession>
<gene>
    <name evidence="1" type="ORF">PNH38_06435</name>
</gene>
<comment type="caution">
    <text evidence="1">The sequence shown here is derived from an EMBL/GenBank/DDBJ whole genome shotgun (WGS) entry which is preliminary data.</text>
</comment>
<organism evidence="1 2">
    <name type="scientific">Anoxybacteroides rupiense</name>
    <dbReference type="NCBI Taxonomy" id="311460"/>
    <lineage>
        <taxon>Bacteria</taxon>
        <taxon>Bacillati</taxon>
        <taxon>Bacillota</taxon>
        <taxon>Bacilli</taxon>
        <taxon>Bacillales</taxon>
        <taxon>Anoxybacillaceae</taxon>
        <taxon>Anoxybacteroides</taxon>
    </lineage>
</organism>
<dbReference type="Proteomes" id="UP001213979">
    <property type="component" value="Unassembled WGS sequence"/>
</dbReference>
<evidence type="ECO:0000313" key="1">
    <source>
        <dbReference type="EMBL" id="MDE8563526.1"/>
    </source>
</evidence>
<dbReference type="RefSeq" id="WP_255458133.1">
    <property type="nucleotide sequence ID" value="NZ_JACIDF010000008.1"/>
</dbReference>
<keyword evidence="2" id="KW-1185">Reference proteome</keyword>
<sequence length="40" mass="4652">MKFYIASSFANKEVVRLCARRLIVNGFTQTYDKKRASDSH</sequence>
<protein>
    <recommendedName>
        <fullName evidence="3">DUF4062 domain-containing protein</fullName>
    </recommendedName>
</protein>